<dbReference type="EMBL" id="QTSX02001598">
    <property type="protein sequence ID" value="KAJ9080136.1"/>
    <property type="molecule type" value="Genomic_DNA"/>
</dbReference>
<dbReference type="Proteomes" id="UP001165960">
    <property type="component" value="Unassembled WGS sequence"/>
</dbReference>
<keyword evidence="2" id="KW-1185">Reference proteome</keyword>
<protein>
    <submittedName>
        <fullName evidence="1">Uncharacterized protein</fullName>
    </submittedName>
</protein>
<reference evidence="1" key="1">
    <citation type="submission" date="2022-04" db="EMBL/GenBank/DDBJ databases">
        <title>Genome of the entomopathogenic fungus Entomophthora muscae.</title>
        <authorList>
            <person name="Elya C."/>
            <person name="Lovett B.R."/>
            <person name="Lee E."/>
            <person name="Macias A.M."/>
            <person name="Hajek A.E."/>
            <person name="De Bivort B.L."/>
            <person name="Kasson M.T."/>
            <person name="De Fine Licht H.H."/>
            <person name="Stajich J.E."/>
        </authorList>
    </citation>
    <scope>NUCLEOTIDE SEQUENCE</scope>
    <source>
        <strain evidence="1">Berkeley</strain>
    </source>
</reference>
<evidence type="ECO:0000313" key="1">
    <source>
        <dbReference type="EMBL" id="KAJ9080136.1"/>
    </source>
</evidence>
<accession>A0ACC2U054</accession>
<proteinExistence type="predicted"/>
<comment type="caution">
    <text evidence="1">The sequence shown here is derived from an EMBL/GenBank/DDBJ whole genome shotgun (WGS) entry which is preliminary data.</text>
</comment>
<gene>
    <name evidence="1" type="ORF">DSO57_1028221</name>
</gene>
<evidence type="ECO:0000313" key="2">
    <source>
        <dbReference type="Proteomes" id="UP001165960"/>
    </source>
</evidence>
<sequence>MAKLGGVEVLCGTDLSPSITGSGTAVGSSIATSFQDLFLCTKVHHGGVGLGGNRVVNLGINSHNEDGLWGKVDYLVRVGFPWHLSVNAAT</sequence>
<organism evidence="1 2">
    <name type="scientific">Entomophthora muscae</name>
    <dbReference type="NCBI Taxonomy" id="34485"/>
    <lineage>
        <taxon>Eukaryota</taxon>
        <taxon>Fungi</taxon>
        <taxon>Fungi incertae sedis</taxon>
        <taxon>Zoopagomycota</taxon>
        <taxon>Entomophthoromycotina</taxon>
        <taxon>Entomophthoromycetes</taxon>
        <taxon>Entomophthorales</taxon>
        <taxon>Entomophthoraceae</taxon>
        <taxon>Entomophthora</taxon>
    </lineage>
</organism>
<name>A0ACC2U054_9FUNG</name>